<reference evidence="2" key="1">
    <citation type="journal article" date="2018" name="Nat. Microbiol.">
        <title>Leveraging single-cell genomics to expand the fungal tree of life.</title>
        <authorList>
            <person name="Ahrendt S.R."/>
            <person name="Quandt C.A."/>
            <person name="Ciobanu D."/>
            <person name="Clum A."/>
            <person name="Salamov A."/>
            <person name="Andreopoulos B."/>
            <person name="Cheng J.F."/>
            <person name="Woyke T."/>
            <person name="Pelin A."/>
            <person name="Henrissat B."/>
            <person name="Reynolds N.K."/>
            <person name="Benny G.L."/>
            <person name="Smith M.E."/>
            <person name="James T.Y."/>
            <person name="Grigoriev I.V."/>
        </authorList>
    </citation>
    <scope>NUCLEOTIDE SEQUENCE [LARGE SCALE GENOMIC DNA]</scope>
    <source>
        <strain evidence="2">Benny S71-1</strain>
    </source>
</reference>
<evidence type="ECO:0000313" key="1">
    <source>
        <dbReference type="EMBL" id="RKP24853.1"/>
    </source>
</evidence>
<gene>
    <name evidence="1" type="ORF">SYNPS1DRAFT_29400</name>
</gene>
<organism evidence="1 2">
    <name type="scientific">Syncephalis pseudoplumigaleata</name>
    <dbReference type="NCBI Taxonomy" id="1712513"/>
    <lineage>
        <taxon>Eukaryota</taxon>
        <taxon>Fungi</taxon>
        <taxon>Fungi incertae sedis</taxon>
        <taxon>Zoopagomycota</taxon>
        <taxon>Zoopagomycotina</taxon>
        <taxon>Zoopagomycetes</taxon>
        <taxon>Zoopagales</taxon>
        <taxon>Piptocephalidaceae</taxon>
        <taxon>Syncephalis</taxon>
    </lineage>
</organism>
<sequence>MQRLETGGDLGALELRVVVRPVEARPVHAMAAARVEVAQLQQPAAIPETGQYAAYRAATHVLALSEGEPLELRAADEQHVQGIARHARAIESDACDGVQCTRAQPSVEQMEQMRLVDAPREEHWRVLPAGMAPRALLQVGVVPERARGRHESIRQAIDDGHLHDGGKIEPYKYMQPDVLWYVDHPVARRHLAVRG</sequence>
<accession>A0A4P9YXK6</accession>
<dbReference type="AlphaFoldDB" id="A0A4P9YXK6"/>
<dbReference type="EMBL" id="KZ990003">
    <property type="protein sequence ID" value="RKP24853.1"/>
    <property type="molecule type" value="Genomic_DNA"/>
</dbReference>
<name>A0A4P9YXK6_9FUNG</name>
<proteinExistence type="predicted"/>
<evidence type="ECO:0000313" key="2">
    <source>
        <dbReference type="Proteomes" id="UP000278143"/>
    </source>
</evidence>
<dbReference type="Proteomes" id="UP000278143">
    <property type="component" value="Unassembled WGS sequence"/>
</dbReference>
<protein>
    <submittedName>
        <fullName evidence="1">Uncharacterized protein</fullName>
    </submittedName>
</protein>
<keyword evidence="2" id="KW-1185">Reference proteome</keyword>